<dbReference type="InterPro" id="IPR054851">
    <property type="entry name" value="Isoprenylcys_mtase"/>
</dbReference>
<reference evidence="6" key="1">
    <citation type="submission" date="2020-02" db="EMBL/GenBank/DDBJ databases">
        <authorList>
            <person name="Meier V. D."/>
        </authorList>
    </citation>
    <scope>NUCLEOTIDE SEQUENCE</scope>
    <source>
        <strain evidence="6">AVDCRST_MAG26</strain>
    </source>
</reference>
<organism evidence="6">
    <name type="scientific">uncultured Chloroflexia bacterium</name>
    <dbReference type="NCBI Taxonomy" id="1672391"/>
    <lineage>
        <taxon>Bacteria</taxon>
        <taxon>Bacillati</taxon>
        <taxon>Chloroflexota</taxon>
        <taxon>Chloroflexia</taxon>
        <taxon>environmental samples</taxon>
    </lineage>
</organism>
<protein>
    <recommendedName>
        <fullName evidence="7">Isoprenylcysteine carboxylmethyltransferase family protein</fullName>
    </recommendedName>
</protein>
<proteinExistence type="predicted"/>
<evidence type="ECO:0000256" key="4">
    <source>
        <dbReference type="ARBA" id="ARBA00023136"/>
    </source>
</evidence>
<evidence type="ECO:0000313" key="6">
    <source>
        <dbReference type="EMBL" id="CAA9225829.1"/>
    </source>
</evidence>
<keyword evidence="4 5" id="KW-0472">Membrane</keyword>
<dbReference type="Pfam" id="PF04140">
    <property type="entry name" value="ICMT"/>
    <property type="match status" value="1"/>
</dbReference>
<gene>
    <name evidence="6" type="ORF">AVDCRST_MAG26-748</name>
</gene>
<evidence type="ECO:0000256" key="1">
    <source>
        <dbReference type="ARBA" id="ARBA00004141"/>
    </source>
</evidence>
<keyword evidence="3 5" id="KW-1133">Transmembrane helix</keyword>
<dbReference type="GO" id="GO:0016020">
    <property type="term" value="C:membrane"/>
    <property type="evidence" value="ECO:0007669"/>
    <property type="project" value="UniProtKB-SubCell"/>
</dbReference>
<evidence type="ECO:0000256" key="2">
    <source>
        <dbReference type="ARBA" id="ARBA00022692"/>
    </source>
</evidence>
<evidence type="ECO:0000256" key="5">
    <source>
        <dbReference type="SAM" id="Phobius"/>
    </source>
</evidence>
<comment type="subcellular location">
    <subcellularLocation>
        <location evidence="1">Membrane</location>
        <topology evidence="1">Multi-pass membrane protein</topology>
    </subcellularLocation>
</comment>
<dbReference type="EMBL" id="CADCTK010000178">
    <property type="protein sequence ID" value="CAA9225829.1"/>
    <property type="molecule type" value="Genomic_DNA"/>
</dbReference>
<feature type="transmembrane region" description="Helical" evidence="5">
    <location>
        <begin position="84"/>
        <end position="101"/>
    </location>
</feature>
<dbReference type="GO" id="GO:0004671">
    <property type="term" value="F:protein C-terminal S-isoprenylcysteine carboxyl O-methyltransferase activity"/>
    <property type="evidence" value="ECO:0007669"/>
    <property type="project" value="InterPro"/>
</dbReference>
<feature type="transmembrane region" description="Helical" evidence="5">
    <location>
        <begin position="49"/>
        <end position="72"/>
    </location>
</feature>
<dbReference type="AlphaFoldDB" id="A0A6J4HKE2"/>
<sequence length="205" mass="23833">MSEKRMSGRLLKAVYFGGILAQIVIRMPYEQRRRTERFTVDRVTGQERALVGVLFLGSFFIPAVYALTPWLNGTDYRWSPRTKVRAGGIGTIILAAALWLFRRAHADLGPNWSPSLQLRSEHELVTRGVYRRIRHPMYASQWLWSIAQPLLLQNRIAGWSSAALFLPLYLVRLPREESMLVEQFGDAYRAYMQQTGRILPHRWWS</sequence>
<dbReference type="PANTHER" id="PTHR12714">
    <property type="entry name" value="PROTEIN-S ISOPRENYLCYSTEINE O-METHYLTRANSFERASE"/>
    <property type="match status" value="1"/>
</dbReference>
<evidence type="ECO:0000256" key="3">
    <source>
        <dbReference type="ARBA" id="ARBA00022989"/>
    </source>
</evidence>
<dbReference type="NCBIfam" id="NF040696">
    <property type="entry name" value="isopcys_mtase"/>
    <property type="match status" value="1"/>
</dbReference>
<accession>A0A6J4HKE2</accession>
<feature type="transmembrane region" description="Helical" evidence="5">
    <location>
        <begin position="12"/>
        <end position="29"/>
    </location>
</feature>
<evidence type="ECO:0008006" key="7">
    <source>
        <dbReference type="Google" id="ProtNLM"/>
    </source>
</evidence>
<keyword evidence="2 5" id="KW-0812">Transmembrane</keyword>
<dbReference type="InterPro" id="IPR007269">
    <property type="entry name" value="ICMT_MeTrfase"/>
</dbReference>
<name>A0A6J4HKE2_9CHLR</name>
<dbReference type="Gene3D" id="1.20.120.1630">
    <property type="match status" value="1"/>
</dbReference>
<dbReference type="PANTHER" id="PTHR12714:SF9">
    <property type="entry name" value="PROTEIN-S-ISOPRENYLCYSTEINE O-METHYLTRANSFERASE"/>
    <property type="match status" value="1"/>
</dbReference>